<organism evidence="4 5">
    <name type="scientific">Pontibacterium sinense</name>
    <dbReference type="NCBI Taxonomy" id="2781979"/>
    <lineage>
        <taxon>Bacteria</taxon>
        <taxon>Pseudomonadati</taxon>
        <taxon>Pseudomonadota</taxon>
        <taxon>Gammaproteobacteria</taxon>
        <taxon>Oceanospirillales</taxon>
        <taxon>Oceanospirillaceae</taxon>
        <taxon>Pontibacterium</taxon>
    </lineage>
</organism>
<proteinExistence type="predicted"/>
<evidence type="ECO:0000313" key="5">
    <source>
        <dbReference type="Proteomes" id="UP000640333"/>
    </source>
</evidence>
<dbReference type="Gene3D" id="3.40.1580.20">
    <property type="entry name" value="Syd protein"/>
    <property type="match status" value="1"/>
</dbReference>
<evidence type="ECO:0000313" key="4">
    <source>
        <dbReference type="EMBL" id="MBE9397919.1"/>
    </source>
</evidence>
<accession>A0A8J7JZM2</accession>
<dbReference type="Proteomes" id="UP000640333">
    <property type="component" value="Unassembled WGS sequence"/>
</dbReference>
<keyword evidence="5" id="KW-1185">Reference proteome</keyword>
<dbReference type="InterPro" id="IPR038228">
    <property type="entry name" value="Syd_sf"/>
</dbReference>
<dbReference type="Pfam" id="PF07348">
    <property type="entry name" value="Syd"/>
    <property type="match status" value="1"/>
</dbReference>
<comment type="caution">
    <text evidence="4">The sequence shown here is derived from an EMBL/GenBank/DDBJ whole genome shotgun (WGS) entry which is preliminary data.</text>
</comment>
<name>A0A8J7JZM2_9GAMM</name>
<reference evidence="4" key="1">
    <citation type="submission" date="2020-10" db="EMBL/GenBank/DDBJ databases">
        <title>Bacterium isolated from coastal waters sediment.</title>
        <authorList>
            <person name="Chen R.-J."/>
            <person name="Lu D.-C."/>
            <person name="Zhu K.-L."/>
            <person name="Du Z.-J."/>
        </authorList>
    </citation>
    <scope>NUCLEOTIDE SEQUENCE</scope>
    <source>
        <strain evidence="4">N1Y112</strain>
    </source>
</reference>
<protein>
    <submittedName>
        <fullName evidence="4">SecY-interacting protein</fullName>
    </submittedName>
</protein>
<dbReference type="RefSeq" id="WP_193953484.1">
    <property type="nucleotide sequence ID" value="NZ_JADEYS010000011.1"/>
</dbReference>
<dbReference type="CDD" id="cd16323">
    <property type="entry name" value="Syd"/>
    <property type="match status" value="1"/>
</dbReference>
<dbReference type="EMBL" id="JADEYS010000011">
    <property type="protein sequence ID" value="MBE9397919.1"/>
    <property type="molecule type" value="Genomic_DNA"/>
</dbReference>
<evidence type="ECO:0000256" key="3">
    <source>
        <dbReference type="ARBA" id="ARBA00023136"/>
    </source>
</evidence>
<keyword evidence="3" id="KW-0472">Membrane</keyword>
<dbReference type="InterPro" id="IPR009948">
    <property type="entry name" value="Syd"/>
</dbReference>
<evidence type="ECO:0000256" key="2">
    <source>
        <dbReference type="ARBA" id="ARBA00022519"/>
    </source>
</evidence>
<evidence type="ECO:0000256" key="1">
    <source>
        <dbReference type="ARBA" id="ARBA00022475"/>
    </source>
</evidence>
<dbReference type="GO" id="GO:0009898">
    <property type="term" value="C:cytoplasmic side of plasma membrane"/>
    <property type="evidence" value="ECO:0007669"/>
    <property type="project" value="InterPro"/>
</dbReference>
<keyword evidence="2" id="KW-0997">Cell inner membrane</keyword>
<gene>
    <name evidence="4" type="primary">syd</name>
    <name evidence="4" type="ORF">IOQ59_11690</name>
</gene>
<sequence length="191" mass="21871">MTDKSVSAALDRFIEKQQALQAQPPIAIYESEWQSVCYTGDNLDSLTDGDRVAWRPTKQTEELSMFNRLGEALEVEIHPDLVEFYSRYWSDPLPAKSEDGELSLLQVWNNDDLERLRSNLIGHALATRKQKRPLTFFFACTEPDGDYFLSIDNESGEILLEQPGKKPLRKLADNLADYIDTLEPLMIPDME</sequence>
<dbReference type="NCBIfam" id="NF003439">
    <property type="entry name" value="PRK04968.1"/>
    <property type="match status" value="1"/>
</dbReference>
<keyword evidence="1" id="KW-1003">Cell membrane</keyword>
<dbReference type="AlphaFoldDB" id="A0A8J7JZM2"/>